<evidence type="ECO:0000256" key="3">
    <source>
        <dbReference type="ARBA" id="ARBA00022723"/>
    </source>
</evidence>
<dbReference type="Pfam" id="PF09768">
    <property type="entry name" value="Peptidase_M76"/>
    <property type="match status" value="1"/>
</dbReference>
<accession>A0A8K0C4P4</accession>
<name>A0A8K0C4P4_IGNLU</name>
<evidence type="ECO:0000256" key="5">
    <source>
        <dbReference type="ARBA" id="ARBA00023049"/>
    </source>
</evidence>
<keyword evidence="5 6" id="KW-0482">Metalloprotease</keyword>
<reference evidence="8" key="1">
    <citation type="submission" date="2019-08" db="EMBL/GenBank/DDBJ databases">
        <title>The genome of the North American firefly Photinus pyralis.</title>
        <authorList>
            <consortium name="Photinus pyralis genome working group"/>
            <person name="Fallon T.R."/>
            <person name="Sander Lower S.E."/>
            <person name="Weng J.-K."/>
        </authorList>
    </citation>
    <scope>NUCLEOTIDE SEQUENCE</scope>
    <source>
        <strain evidence="8">TRF0915ILg1</strain>
        <tissue evidence="8">Whole body</tissue>
    </source>
</reference>
<keyword evidence="9" id="KW-1185">Reference proteome</keyword>
<evidence type="ECO:0000256" key="7">
    <source>
        <dbReference type="SAM" id="MobiDB-lite"/>
    </source>
</evidence>
<dbReference type="EC" id="3.4.24.-" evidence="6"/>
<sequence length="268" mass="30334">MTASLEDILNDKTNATDKKIKPESPKDNKENIPEGGTEWGYDLYPERRGNKASLGVTDVLFKGKGRENIDKIKCERNVYKCIKESPLVKLMMGALKSSGCQLDIRRHIACEECSYTVSGGYDPVLNQIVVCQNVATRKGMVQGVLTHEMIHMFDYCRNKLDFKNIDHLACTEIRAANLAHCSFLSAWMEGEVSAFDFKEAHQNCVKSKALQSVLAVRNVSKLEAIDAVERVFSKCYNDLEPIGRRIRRNSEDMFKAYAEGHYYGYDPL</sequence>
<organism evidence="8 9">
    <name type="scientific">Ignelater luminosus</name>
    <name type="common">Cucubano</name>
    <name type="synonym">Pyrophorus luminosus</name>
    <dbReference type="NCBI Taxonomy" id="2038154"/>
    <lineage>
        <taxon>Eukaryota</taxon>
        <taxon>Metazoa</taxon>
        <taxon>Ecdysozoa</taxon>
        <taxon>Arthropoda</taxon>
        <taxon>Hexapoda</taxon>
        <taxon>Insecta</taxon>
        <taxon>Pterygota</taxon>
        <taxon>Neoptera</taxon>
        <taxon>Endopterygota</taxon>
        <taxon>Coleoptera</taxon>
        <taxon>Polyphaga</taxon>
        <taxon>Elateriformia</taxon>
        <taxon>Elateroidea</taxon>
        <taxon>Elateridae</taxon>
        <taxon>Agrypninae</taxon>
        <taxon>Pyrophorini</taxon>
        <taxon>Ignelater</taxon>
    </lineage>
</organism>
<comment type="caution">
    <text evidence="8">The sequence shown here is derived from an EMBL/GenBank/DDBJ whole genome shotgun (WGS) entry which is preliminary data.</text>
</comment>
<gene>
    <name evidence="8" type="ORF">ILUMI_26053</name>
</gene>
<proteinExistence type="inferred from homology"/>
<keyword evidence="3 6" id="KW-0479">Metal-binding</keyword>
<dbReference type="GO" id="GO:0046872">
    <property type="term" value="F:metal ion binding"/>
    <property type="evidence" value="ECO:0007669"/>
    <property type="project" value="UniProtKB-KW"/>
</dbReference>
<dbReference type="GO" id="GO:0005739">
    <property type="term" value="C:mitochondrion"/>
    <property type="evidence" value="ECO:0007669"/>
    <property type="project" value="GOC"/>
</dbReference>
<feature type="compositionally biased region" description="Basic and acidic residues" evidence="7">
    <location>
        <begin position="14"/>
        <end position="32"/>
    </location>
</feature>
<dbReference type="GO" id="GO:0034982">
    <property type="term" value="P:mitochondrial protein processing"/>
    <property type="evidence" value="ECO:0007669"/>
    <property type="project" value="TreeGrafter"/>
</dbReference>
<evidence type="ECO:0000256" key="6">
    <source>
        <dbReference type="RuleBase" id="RU364057"/>
    </source>
</evidence>
<evidence type="ECO:0000256" key="2">
    <source>
        <dbReference type="ARBA" id="ARBA00022670"/>
    </source>
</evidence>
<keyword evidence="4 6" id="KW-0378">Hydrolase</keyword>
<evidence type="ECO:0000313" key="9">
    <source>
        <dbReference type="Proteomes" id="UP000801492"/>
    </source>
</evidence>
<dbReference type="OrthoDB" id="285308at2759"/>
<comment type="similarity">
    <text evidence="1 6">Belongs to the peptidase M76 family.</text>
</comment>
<feature type="region of interest" description="Disordered" evidence="7">
    <location>
        <begin position="1"/>
        <end position="40"/>
    </location>
</feature>
<dbReference type="InterPro" id="IPR019165">
    <property type="entry name" value="Peptidase_M76_ATP23"/>
</dbReference>
<dbReference type="AlphaFoldDB" id="A0A8K0C4P4"/>
<evidence type="ECO:0000256" key="1">
    <source>
        <dbReference type="ARBA" id="ARBA00009915"/>
    </source>
</evidence>
<dbReference type="PANTHER" id="PTHR21711">
    <property type="entry name" value="MITOCHONDRIAL INNER MEMBRANE PROTEASE"/>
    <property type="match status" value="1"/>
</dbReference>
<dbReference type="PANTHER" id="PTHR21711:SF0">
    <property type="entry name" value="MITOCHONDRIAL INNER MEMBRANE PROTEASE ATP23 HOMOLOG"/>
    <property type="match status" value="1"/>
</dbReference>
<dbReference type="GO" id="GO:0033615">
    <property type="term" value="P:mitochondrial proton-transporting ATP synthase complex assembly"/>
    <property type="evidence" value="ECO:0007669"/>
    <property type="project" value="TreeGrafter"/>
</dbReference>
<dbReference type="GO" id="GO:0004222">
    <property type="term" value="F:metalloendopeptidase activity"/>
    <property type="evidence" value="ECO:0007669"/>
    <property type="project" value="InterPro"/>
</dbReference>
<keyword evidence="2 6" id="KW-0645">Protease</keyword>
<dbReference type="Proteomes" id="UP000801492">
    <property type="component" value="Unassembled WGS sequence"/>
</dbReference>
<evidence type="ECO:0000256" key="4">
    <source>
        <dbReference type="ARBA" id="ARBA00022801"/>
    </source>
</evidence>
<protein>
    <recommendedName>
        <fullName evidence="6">Mitochondrial inner membrane protease ATP23</fullName>
        <ecNumber evidence="6">3.4.24.-</ecNumber>
    </recommendedName>
</protein>
<evidence type="ECO:0000313" key="8">
    <source>
        <dbReference type="EMBL" id="KAF2880118.1"/>
    </source>
</evidence>
<dbReference type="EMBL" id="VTPC01091025">
    <property type="protein sequence ID" value="KAF2880118.1"/>
    <property type="molecule type" value="Genomic_DNA"/>
</dbReference>